<feature type="region of interest" description="Disordered" evidence="1">
    <location>
        <begin position="1"/>
        <end position="41"/>
    </location>
</feature>
<gene>
    <name evidence="2" type="ORF">M413DRAFT_29914</name>
</gene>
<dbReference type="HOGENOM" id="CLU_443470_0_0_1"/>
<reference evidence="3" key="2">
    <citation type="submission" date="2015-01" db="EMBL/GenBank/DDBJ databases">
        <title>Evolutionary Origins and Diversification of the Mycorrhizal Mutualists.</title>
        <authorList>
            <consortium name="DOE Joint Genome Institute"/>
            <consortium name="Mycorrhizal Genomics Consortium"/>
            <person name="Kohler A."/>
            <person name="Kuo A."/>
            <person name="Nagy L.G."/>
            <person name="Floudas D."/>
            <person name="Copeland A."/>
            <person name="Barry K.W."/>
            <person name="Cichocki N."/>
            <person name="Veneault-Fourrey C."/>
            <person name="LaButti K."/>
            <person name="Lindquist E.A."/>
            <person name="Lipzen A."/>
            <person name="Lundell T."/>
            <person name="Morin E."/>
            <person name="Murat C."/>
            <person name="Riley R."/>
            <person name="Ohm R."/>
            <person name="Sun H."/>
            <person name="Tunlid A."/>
            <person name="Henrissat B."/>
            <person name="Grigoriev I.V."/>
            <person name="Hibbett D.S."/>
            <person name="Martin F."/>
        </authorList>
    </citation>
    <scope>NUCLEOTIDE SEQUENCE [LARGE SCALE GENOMIC DNA]</scope>
    <source>
        <strain evidence="3">h7</strain>
    </source>
</reference>
<dbReference type="InterPro" id="IPR046521">
    <property type="entry name" value="DUF6698"/>
</dbReference>
<dbReference type="Pfam" id="PF20414">
    <property type="entry name" value="DUF6698"/>
    <property type="match status" value="1"/>
</dbReference>
<dbReference type="OrthoDB" id="3231188at2759"/>
<feature type="compositionally biased region" description="Pro residues" evidence="1">
    <location>
        <begin position="458"/>
        <end position="467"/>
    </location>
</feature>
<evidence type="ECO:0000313" key="2">
    <source>
        <dbReference type="EMBL" id="KIM38670.1"/>
    </source>
</evidence>
<sequence length="616" mass="67956">MSVPRSGGSHPGHPQRSGSHSESVDPRSLHIPSEEDATLTSGLEELLERAGTGDISTRDLQKALAEAHQTIVKQRRELLHLKTENADLALKQKRGERDTHADQVDKDVKKLARYFQLFYSPYIDLSVFHSTMKKPNFEHDHQDRYANEATATELGLTAKVYHCVSPKFYTFMAQSTHFKKMFGEALSDSRSLCLDRLRTASPKIFEALNIPASYFEKPSKKGNSNEPVPVRMIIDAARRLLTDKKGAFNHTAHFPAILYKNGDFSKVSYLFLNSVLFEVSRITLYGPKSGKIVGGGSLQANSPYAREDRGVRVTPGLIAWAAIMSRFLLSNDTEFTSTGVEANSGHLYRADFDRYKKIIIDSHEENPAWYAKLMKIWTYELFSAKKHALNEGQQNGDSGEDFDVGNEVDDIMQQMRGENLTSSESESELDEHERPTRRQPAAHAPVQPLSPSTHTDPPHAPVQPPSPDTCAPPHALTRAPAGNPWDLDDDFYVDEEPHVNRNQAPGPIIDNSVNSVRPPSDSDTLNTLGLEMLIISSAVAGSSNPEPSDPEPSEPEPSDLRSKPKPKCKPTKARVIPPAPGPGLRSGADPANTIAISGTVQTVIEPVNVPTARRST</sequence>
<feature type="compositionally biased region" description="Polar residues" evidence="1">
    <location>
        <begin position="511"/>
        <end position="527"/>
    </location>
</feature>
<dbReference type="Proteomes" id="UP000053424">
    <property type="component" value="Unassembled WGS sequence"/>
</dbReference>
<dbReference type="AlphaFoldDB" id="A0A0C3BPX3"/>
<dbReference type="STRING" id="686832.A0A0C3BPX3"/>
<proteinExistence type="predicted"/>
<feature type="compositionally biased region" description="Basic residues" evidence="1">
    <location>
        <begin position="563"/>
        <end position="572"/>
    </location>
</feature>
<evidence type="ECO:0000256" key="1">
    <source>
        <dbReference type="SAM" id="MobiDB-lite"/>
    </source>
</evidence>
<evidence type="ECO:0000313" key="3">
    <source>
        <dbReference type="Proteomes" id="UP000053424"/>
    </source>
</evidence>
<feature type="region of interest" description="Disordered" evidence="1">
    <location>
        <begin position="418"/>
        <end position="592"/>
    </location>
</feature>
<keyword evidence="3" id="KW-1185">Reference proteome</keyword>
<organism evidence="2 3">
    <name type="scientific">Hebeloma cylindrosporum</name>
    <dbReference type="NCBI Taxonomy" id="76867"/>
    <lineage>
        <taxon>Eukaryota</taxon>
        <taxon>Fungi</taxon>
        <taxon>Dikarya</taxon>
        <taxon>Basidiomycota</taxon>
        <taxon>Agaricomycotina</taxon>
        <taxon>Agaricomycetes</taxon>
        <taxon>Agaricomycetidae</taxon>
        <taxon>Agaricales</taxon>
        <taxon>Agaricineae</taxon>
        <taxon>Hymenogastraceae</taxon>
        <taxon>Hebeloma</taxon>
    </lineage>
</organism>
<dbReference type="EMBL" id="KN831789">
    <property type="protein sequence ID" value="KIM38670.1"/>
    <property type="molecule type" value="Genomic_DNA"/>
</dbReference>
<protein>
    <submittedName>
        <fullName evidence="2">Uncharacterized protein</fullName>
    </submittedName>
</protein>
<feature type="compositionally biased region" description="Acidic residues" evidence="1">
    <location>
        <begin position="548"/>
        <end position="557"/>
    </location>
</feature>
<accession>A0A0C3BPX3</accession>
<reference evidence="2 3" key="1">
    <citation type="submission" date="2014-04" db="EMBL/GenBank/DDBJ databases">
        <authorList>
            <consortium name="DOE Joint Genome Institute"/>
            <person name="Kuo A."/>
            <person name="Gay G."/>
            <person name="Dore J."/>
            <person name="Kohler A."/>
            <person name="Nagy L.G."/>
            <person name="Floudas D."/>
            <person name="Copeland A."/>
            <person name="Barry K.W."/>
            <person name="Cichocki N."/>
            <person name="Veneault-Fourrey C."/>
            <person name="LaButti K."/>
            <person name="Lindquist E.A."/>
            <person name="Lipzen A."/>
            <person name="Lundell T."/>
            <person name="Morin E."/>
            <person name="Murat C."/>
            <person name="Sun H."/>
            <person name="Tunlid A."/>
            <person name="Henrissat B."/>
            <person name="Grigoriev I.V."/>
            <person name="Hibbett D.S."/>
            <person name="Martin F."/>
            <person name="Nordberg H.P."/>
            <person name="Cantor M.N."/>
            <person name="Hua S.X."/>
        </authorList>
    </citation>
    <scope>NUCLEOTIDE SEQUENCE [LARGE SCALE GENOMIC DNA]</scope>
    <source>
        <strain evidence="3">h7</strain>
    </source>
</reference>
<name>A0A0C3BPX3_HEBCY</name>